<name>A0ABD1I599_SALDI</name>
<dbReference type="EMBL" id="JBEAFC010000003">
    <property type="protein sequence ID" value="KAL1563525.1"/>
    <property type="molecule type" value="Genomic_DNA"/>
</dbReference>
<accession>A0ABD1I599</accession>
<organism evidence="4 5">
    <name type="scientific">Salvia divinorum</name>
    <name type="common">Maria pastora</name>
    <name type="synonym">Diviner's sage</name>
    <dbReference type="NCBI Taxonomy" id="28513"/>
    <lineage>
        <taxon>Eukaryota</taxon>
        <taxon>Viridiplantae</taxon>
        <taxon>Streptophyta</taxon>
        <taxon>Embryophyta</taxon>
        <taxon>Tracheophyta</taxon>
        <taxon>Spermatophyta</taxon>
        <taxon>Magnoliopsida</taxon>
        <taxon>eudicotyledons</taxon>
        <taxon>Gunneridae</taxon>
        <taxon>Pentapetalae</taxon>
        <taxon>asterids</taxon>
        <taxon>lamiids</taxon>
        <taxon>Lamiales</taxon>
        <taxon>Lamiaceae</taxon>
        <taxon>Nepetoideae</taxon>
        <taxon>Mentheae</taxon>
        <taxon>Salviinae</taxon>
        <taxon>Salvia</taxon>
        <taxon>Salvia subgen. Calosphace</taxon>
    </lineage>
</organism>
<comment type="caution">
    <text evidence="4">The sequence shown here is derived from an EMBL/GenBank/DDBJ whole genome shotgun (WGS) entry which is preliminary data.</text>
</comment>
<evidence type="ECO:0000256" key="1">
    <source>
        <dbReference type="ARBA" id="ARBA00023002"/>
    </source>
</evidence>
<protein>
    <submittedName>
        <fullName evidence="4">Ferric-chelate reductase (NADH)</fullName>
        <ecNumber evidence="4">1.16.1.7</ecNumber>
    </submittedName>
</protein>
<proteinExistence type="predicted"/>
<dbReference type="EC" id="1.16.1.7" evidence="4"/>
<feature type="compositionally biased region" description="Low complexity" evidence="2">
    <location>
        <begin position="60"/>
        <end position="71"/>
    </location>
</feature>
<dbReference type="Pfam" id="PF08030">
    <property type="entry name" value="NAD_binding_6"/>
    <property type="match status" value="1"/>
</dbReference>
<dbReference type="InterPro" id="IPR039261">
    <property type="entry name" value="FNR_nucleotide-bd"/>
</dbReference>
<dbReference type="InterPro" id="IPR013121">
    <property type="entry name" value="Fe_red_NAD-bd_6"/>
</dbReference>
<dbReference type="GO" id="GO:0140618">
    <property type="term" value="F:ferric-chelate reductase (NADH) activity"/>
    <property type="evidence" value="ECO:0007669"/>
    <property type="project" value="UniProtKB-EC"/>
</dbReference>
<gene>
    <name evidence="4" type="ORF">AAHA92_05983</name>
</gene>
<evidence type="ECO:0000313" key="5">
    <source>
        <dbReference type="Proteomes" id="UP001567538"/>
    </source>
</evidence>
<sequence>MMFGFFTQYIVYPIDQNTNMLYSYTKNGSSSMMLAASTAFLWNKKHNSEEAKQVQDIDDSGTSGSISNSSFDQDDVETLTDPGGVDLPLQPMIKSVNVHYGQRPNLKRILLEIKESSVGALVSGPKKMREEVAAICSSGQTDNLEFESASLYI</sequence>
<evidence type="ECO:0000259" key="3">
    <source>
        <dbReference type="Pfam" id="PF08030"/>
    </source>
</evidence>
<reference evidence="4 5" key="1">
    <citation type="submission" date="2024-06" db="EMBL/GenBank/DDBJ databases">
        <title>A chromosome level genome sequence of Diviner's sage (Salvia divinorum).</title>
        <authorList>
            <person name="Ford S.A."/>
            <person name="Ro D.-K."/>
            <person name="Ness R.W."/>
            <person name="Phillips M.A."/>
        </authorList>
    </citation>
    <scope>NUCLEOTIDE SEQUENCE [LARGE SCALE GENOMIC DNA]</scope>
    <source>
        <strain evidence="4">SAF-2024a</strain>
        <tissue evidence="4">Leaf</tissue>
    </source>
</reference>
<dbReference type="Gene3D" id="3.40.50.80">
    <property type="entry name" value="Nucleotide-binding domain of ferredoxin-NADP reductase (FNR) module"/>
    <property type="match status" value="1"/>
</dbReference>
<evidence type="ECO:0000313" key="4">
    <source>
        <dbReference type="EMBL" id="KAL1563525.1"/>
    </source>
</evidence>
<keyword evidence="5" id="KW-1185">Reference proteome</keyword>
<feature type="domain" description="Ferric reductase NAD binding" evidence="3">
    <location>
        <begin position="55"/>
        <end position="136"/>
    </location>
</feature>
<dbReference type="AlphaFoldDB" id="A0ABD1I599"/>
<keyword evidence="1 4" id="KW-0560">Oxidoreductase</keyword>
<feature type="region of interest" description="Disordered" evidence="2">
    <location>
        <begin position="51"/>
        <end position="83"/>
    </location>
</feature>
<evidence type="ECO:0000256" key="2">
    <source>
        <dbReference type="SAM" id="MobiDB-lite"/>
    </source>
</evidence>
<dbReference type="Proteomes" id="UP001567538">
    <property type="component" value="Unassembled WGS sequence"/>
</dbReference>